<keyword evidence="4" id="KW-1185">Reference proteome</keyword>
<dbReference type="CDD" id="cd05233">
    <property type="entry name" value="SDR_c"/>
    <property type="match status" value="1"/>
</dbReference>
<dbReference type="PRINTS" id="PR00080">
    <property type="entry name" value="SDRFAMILY"/>
</dbReference>
<dbReference type="OrthoDB" id="198783at2"/>
<proteinExistence type="inferred from homology"/>
<evidence type="ECO:0000313" key="3">
    <source>
        <dbReference type="EMBL" id="KZD22301.1"/>
    </source>
</evidence>
<organism evidence="3 4">
    <name type="scientific">Tardiphaga robiniae</name>
    <dbReference type="NCBI Taxonomy" id="943830"/>
    <lineage>
        <taxon>Bacteria</taxon>
        <taxon>Pseudomonadati</taxon>
        <taxon>Pseudomonadota</taxon>
        <taxon>Alphaproteobacteria</taxon>
        <taxon>Hyphomicrobiales</taxon>
        <taxon>Nitrobacteraceae</taxon>
        <taxon>Tardiphaga</taxon>
    </lineage>
</organism>
<accession>A0A161R0X5</accession>
<sequence length="248" mass="24993">MSDILANKVTVVIGGSGGIGAAAAQALAAEGARVVVTWRSGETAANALLAGLPGEGHLARRAVVEDSATLTALAGEVERAFGRCDILVNTAGYTKPIPIGDLDALTDEFIDDMFKVNWRGQFAAIRAFAPLLKASGDGLIVNVSSIAGLNGVGSNLAYAAIKAGIDTMTKSLALALAPAVRVMAVSPGVVATDFVPGRDAAALEKVAGTIPLKRVATAEDVGRAIAACATHLTYSTGSLIVVDGGRAL</sequence>
<dbReference type="STRING" id="943830.A4A58_09660"/>
<evidence type="ECO:0000256" key="1">
    <source>
        <dbReference type="ARBA" id="ARBA00006484"/>
    </source>
</evidence>
<dbReference type="InterPro" id="IPR002347">
    <property type="entry name" value="SDR_fam"/>
</dbReference>
<dbReference type="PANTHER" id="PTHR43639:SF1">
    <property type="entry name" value="SHORT-CHAIN DEHYDROGENASE_REDUCTASE FAMILY PROTEIN"/>
    <property type="match status" value="1"/>
</dbReference>
<dbReference type="Proteomes" id="UP000076574">
    <property type="component" value="Unassembled WGS sequence"/>
</dbReference>
<dbReference type="EMBL" id="LVYV01000023">
    <property type="protein sequence ID" value="KZD22301.1"/>
    <property type="molecule type" value="Genomic_DNA"/>
</dbReference>
<evidence type="ECO:0000256" key="2">
    <source>
        <dbReference type="ARBA" id="ARBA00023002"/>
    </source>
</evidence>
<keyword evidence="2" id="KW-0560">Oxidoreductase</keyword>
<dbReference type="RefSeq" id="WP_068734891.1">
    <property type="nucleotide sequence ID" value="NZ_LVYV01000023.1"/>
</dbReference>
<dbReference type="AlphaFoldDB" id="A0A161R0X5"/>
<dbReference type="PRINTS" id="PR00081">
    <property type="entry name" value="GDHRDH"/>
</dbReference>
<name>A0A161R0X5_9BRAD</name>
<dbReference type="GO" id="GO:0016491">
    <property type="term" value="F:oxidoreductase activity"/>
    <property type="evidence" value="ECO:0007669"/>
    <property type="project" value="UniProtKB-KW"/>
</dbReference>
<comment type="similarity">
    <text evidence="1">Belongs to the short-chain dehydrogenases/reductases (SDR) family.</text>
</comment>
<dbReference type="FunFam" id="3.40.50.720:FF:000084">
    <property type="entry name" value="Short-chain dehydrogenase reductase"/>
    <property type="match status" value="1"/>
</dbReference>
<evidence type="ECO:0000313" key="4">
    <source>
        <dbReference type="Proteomes" id="UP000076574"/>
    </source>
</evidence>
<dbReference type="PANTHER" id="PTHR43639">
    <property type="entry name" value="OXIDOREDUCTASE, SHORT-CHAIN DEHYDROGENASE/REDUCTASE FAMILY (AFU_ORTHOLOGUE AFUA_5G02870)"/>
    <property type="match status" value="1"/>
</dbReference>
<gene>
    <name evidence="3" type="ORF">A4A58_09660</name>
</gene>
<reference evidence="3 4" key="1">
    <citation type="submission" date="2016-03" db="EMBL/GenBank/DDBJ databases">
        <title>Microsymbionts genomes from the relict species Vavilovia formosa (Stev.) Fed.</title>
        <authorList>
            <person name="Kopat V."/>
            <person name="Chirak E."/>
            <person name="Kimeklis A."/>
            <person name="Andronov E."/>
        </authorList>
    </citation>
    <scope>NUCLEOTIDE SEQUENCE [LARGE SCALE GENOMIC DNA]</scope>
    <source>
        <strain evidence="3 4">Vaf07</strain>
    </source>
</reference>
<dbReference type="Gene3D" id="3.40.50.720">
    <property type="entry name" value="NAD(P)-binding Rossmann-like Domain"/>
    <property type="match status" value="1"/>
</dbReference>
<comment type="caution">
    <text evidence="3">The sequence shown here is derived from an EMBL/GenBank/DDBJ whole genome shotgun (WGS) entry which is preliminary data.</text>
</comment>
<dbReference type="InterPro" id="IPR036291">
    <property type="entry name" value="NAD(P)-bd_dom_sf"/>
</dbReference>
<dbReference type="SUPFAM" id="SSF51735">
    <property type="entry name" value="NAD(P)-binding Rossmann-fold domains"/>
    <property type="match status" value="1"/>
</dbReference>
<dbReference type="Pfam" id="PF13561">
    <property type="entry name" value="adh_short_C2"/>
    <property type="match status" value="1"/>
</dbReference>
<protein>
    <submittedName>
        <fullName evidence="3">Short-chain dehydrogenase</fullName>
    </submittedName>
</protein>